<protein>
    <submittedName>
        <fullName evidence="4">NAD-dependent epimerase/dehydratase family protein</fullName>
    </submittedName>
</protein>
<dbReference type="Proteomes" id="UP001595793">
    <property type="component" value="Unassembled WGS sequence"/>
</dbReference>
<evidence type="ECO:0000259" key="3">
    <source>
        <dbReference type="Pfam" id="PF01370"/>
    </source>
</evidence>
<feature type="domain" description="NAD-dependent epimerase/dehydratase" evidence="3">
    <location>
        <begin position="6"/>
        <end position="113"/>
    </location>
</feature>
<dbReference type="EMBL" id="JBHSAS010000006">
    <property type="protein sequence ID" value="MFC4026443.1"/>
    <property type="molecule type" value="Genomic_DNA"/>
</dbReference>
<sequence>MQKTAIVLGATGLTGRNLVEELLRNDAYSKITLFSRSTLGRKDAKLEEHLVDLFKLEDYKDNFIADHVFCCIGTTKSKTPDKETYKKIDHGIPVTAAKLSAKNGAECFTVISAMGADANSKIFYNQTKGKMEQDVMVKNVPNIYIIRPALIVGDREEKRFFEKLATHAFKIFNFMLVGKLKKYRSVKSVHIAKTMIEVANYGYPDSIIKSNKISELATTYDGRN</sequence>
<dbReference type="SUPFAM" id="SSF51735">
    <property type="entry name" value="NAD(P)-binding Rossmann-fold domains"/>
    <property type="match status" value="1"/>
</dbReference>
<dbReference type="Pfam" id="PF01370">
    <property type="entry name" value="Epimerase"/>
    <property type="match status" value="1"/>
</dbReference>
<accession>A0ABV8H5Z4</accession>
<evidence type="ECO:0000256" key="1">
    <source>
        <dbReference type="ARBA" id="ARBA00004370"/>
    </source>
</evidence>
<dbReference type="PANTHER" id="PTHR14097:SF7">
    <property type="entry name" value="OXIDOREDUCTASE HTATIP2"/>
    <property type="match status" value="1"/>
</dbReference>
<dbReference type="InterPro" id="IPR001509">
    <property type="entry name" value="Epimerase_deHydtase"/>
</dbReference>
<dbReference type="Gene3D" id="3.40.50.720">
    <property type="entry name" value="NAD(P)-binding Rossmann-like Domain"/>
    <property type="match status" value="1"/>
</dbReference>
<comment type="caution">
    <text evidence="4">The sequence shown here is derived from an EMBL/GenBank/DDBJ whole genome shotgun (WGS) entry which is preliminary data.</text>
</comment>
<name>A0ABV8H5Z4_9FLAO</name>
<gene>
    <name evidence="4" type="ORF">ACFOS1_03435</name>
</gene>
<organism evidence="4 5">
    <name type="scientific">Zunongwangia endophytica</name>
    <dbReference type="NCBI Taxonomy" id="1808945"/>
    <lineage>
        <taxon>Bacteria</taxon>
        <taxon>Pseudomonadati</taxon>
        <taxon>Bacteroidota</taxon>
        <taxon>Flavobacteriia</taxon>
        <taxon>Flavobacteriales</taxon>
        <taxon>Flavobacteriaceae</taxon>
        <taxon>Zunongwangia</taxon>
    </lineage>
</organism>
<comment type="subcellular location">
    <subcellularLocation>
        <location evidence="1">Membrane</location>
    </subcellularLocation>
</comment>
<reference evidence="5" key="1">
    <citation type="journal article" date="2019" name="Int. J. Syst. Evol. Microbiol.">
        <title>The Global Catalogue of Microorganisms (GCM) 10K type strain sequencing project: providing services to taxonomists for standard genome sequencing and annotation.</title>
        <authorList>
            <consortium name="The Broad Institute Genomics Platform"/>
            <consortium name="The Broad Institute Genome Sequencing Center for Infectious Disease"/>
            <person name="Wu L."/>
            <person name="Ma J."/>
        </authorList>
    </citation>
    <scope>NUCLEOTIDE SEQUENCE [LARGE SCALE GENOMIC DNA]</scope>
    <source>
        <strain evidence="5">CECT 9128</strain>
    </source>
</reference>
<keyword evidence="5" id="KW-1185">Reference proteome</keyword>
<dbReference type="RefSeq" id="WP_290236199.1">
    <property type="nucleotide sequence ID" value="NZ_JAUFPZ010000002.1"/>
</dbReference>
<proteinExistence type="predicted"/>
<evidence type="ECO:0000313" key="4">
    <source>
        <dbReference type="EMBL" id="MFC4026443.1"/>
    </source>
</evidence>
<dbReference type="InterPro" id="IPR036291">
    <property type="entry name" value="NAD(P)-bd_dom_sf"/>
</dbReference>
<evidence type="ECO:0000313" key="5">
    <source>
        <dbReference type="Proteomes" id="UP001595793"/>
    </source>
</evidence>
<dbReference type="PANTHER" id="PTHR14097">
    <property type="entry name" value="OXIDOREDUCTASE HTATIP2"/>
    <property type="match status" value="1"/>
</dbReference>
<keyword evidence="2" id="KW-0472">Membrane</keyword>
<evidence type="ECO:0000256" key="2">
    <source>
        <dbReference type="ARBA" id="ARBA00023136"/>
    </source>
</evidence>